<keyword evidence="1" id="KW-1133">Transmembrane helix</keyword>
<sequence>MEQTSFLCLQGEAGWDGRLALCPPLVSAGSASEIFKLDYIAEVARDSGADPADVVVTDIKAGSVLVDTTITYRDEASAADFYVLRVEATQTSFSQEFIIKYGNGTSEVATDVIYRVSPPPPLGSNENNDDDGMEFEKTTMVIVLVGTAMCVCVIGSAVLFVVKRSKKKEQKANEVTSVKVVEAVGK</sequence>
<evidence type="ECO:0000256" key="1">
    <source>
        <dbReference type="SAM" id="Phobius"/>
    </source>
</evidence>
<protein>
    <submittedName>
        <fullName evidence="2">Uncharacterized protein</fullName>
    </submittedName>
</protein>
<feature type="transmembrane region" description="Helical" evidence="1">
    <location>
        <begin position="140"/>
        <end position="162"/>
    </location>
</feature>
<keyword evidence="1" id="KW-0812">Transmembrane</keyword>
<proteinExistence type="predicted"/>
<dbReference type="Proteomes" id="UP001190700">
    <property type="component" value="Unassembled WGS sequence"/>
</dbReference>
<keyword evidence="3" id="KW-1185">Reference proteome</keyword>
<comment type="caution">
    <text evidence="2">The sequence shown here is derived from an EMBL/GenBank/DDBJ whole genome shotgun (WGS) entry which is preliminary data.</text>
</comment>
<gene>
    <name evidence="2" type="ORF">CYMTET_27023</name>
</gene>
<evidence type="ECO:0000313" key="3">
    <source>
        <dbReference type="Proteomes" id="UP001190700"/>
    </source>
</evidence>
<name>A0AAE0FR31_9CHLO</name>
<keyword evidence="1" id="KW-0472">Membrane</keyword>
<dbReference type="AlphaFoldDB" id="A0AAE0FR31"/>
<evidence type="ECO:0000313" key="2">
    <source>
        <dbReference type="EMBL" id="KAK3264222.1"/>
    </source>
</evidence>
<organism evidence="2 3">
    <name type="scientific">Cymbomonas tetramitiformis</name>
    <dbReference type="NCBI Taxonomy" id="36881"/>
    <lineage>
        <taxon>Eukaryota</taxon>
        <taxon>Viridiplantae</taxon>
        <taxon>Chlorophyta</taxon>
        <taxon>Pyramimonadophyceae</taxon>
        <taxon>Pyramimonadales</taxon>
        <taxon>Pyramimonadaceae</taxon>
        <taxon>Cymbomonas</taxon>
    </lineage>
</organism>
<accession>A0AAE0FR31</accession>
<reference evidence="2 3" key="1">
    <citation type="journal article" date="2015" name="Genome Biol. Evol.">
        <title>Comparative Genomics of a Bacterivorous Green Alga Reveals Evolutionary Causalities and Consequences of Phago-Mixotrophic Mode of Nutrition.</title>
        <authorList>
            <person name="Burns J.A."/>
            <person name="Paasch A."/>
            <person name="Narechania A."/>
            <person name="Kim E."/>
        </authorList>
    </citation>
    <scope>NUCLEOTIDE SEQUENCE [LARGE SCALE GENOMIC DNA]</scope>
    <source>
        <strain evidence="2 3">PLY_AMNH</strain>
    </source>
</reference>
<dbReference type="EMBL" id="LGRX02014712">
    <property type="protein sequence ID" value="KAK3264222.1"/>
    <property type="molecule type" value="Genomic_DNA"/>
</dbReference>